<dbReference type="Proteomes" id="UP000199568">
    <property type="component" value="Unassembled WGS sequence"/>
</dbReference>
<sequence length="185" mass="21296">MKRHWNWNITIERRNYRIDLEYNIGLIRHMKIYVNGHLVKPTKINKGEEGADYFFSIYNHECCIYSRIIGEDLQYSVTLGKTDLITGEEVEYVKVPPKEEEVEVKMTKKEMAVRAVSFIVSVGPIVVVLNPMIEGLLRMLNWEPNEAIRGVIEGVSMTAMYMITADYIVKKLKGRGLLEEAGSSH</sequence>
<reference evidence="2 3" key="1">
    <citation type="submission" date="2016-10" db="EMBL/GenBank/DDBJ databases">
        <authorList>
            <person name="de Groot N.N."/>
        </authorList>
    </citation>
    <scope>NUCLEOTIDE SEQUENCE [LARGE SCALE GENOMIC DNA]</scope>
    <source>
        <strain evidence="2 3">DSM 18979</strain>
    </source>
</reference>
<proteinExistence type="predicted"/>
<evidence type="ECO:0000256" key="1">
    <source>
        <dbReference type="SAM" id="Phobius"/>
    </source>
</evidence>
<dbReference type="EMBL" id="FOHU01000011">
    <property type="protein sequence ID" value="SET44804.1"/>
    <property type="molecule type" value="Genomic_DNA"/>
</dbReference>
<dbReference type="STRING" id="426128.SAMN05660297_02416"/>
<evidence type="ECO:0000313" key="2">
    <source>
        <dbReference type="EMBL" id="SET44804.1"/>
    </source>
</evidence>
<dbReference type="Pfam" id="PF06905">
    <property type="entry name" value="FAIM1"/>
    <property type="match status" value="1"/>
</dbReference>
<dbReference type="RefSeq" id="WP_090444288.1">
    <property type="nucleotide sequence ID" value="NZ_FOHU01000011.1"/>
</dbReference>
<accession>A0A1I0EHJ2</accession>
<keyword evidence="3" id="KW-1185">Reference proteome</keyword>
<evidence type="ECO:0000313" key="3">
    <source>
        <dbReference type="Proteomes" id="UP000199568"/>
    </source>
</evidence>
<dbReference type="InterPro" id="IPR010695">
    <property type="entry name" value="FAIM1"/>
</dbReference>
<dbReference type="OrthoDB" id="1953352at2"/>
<organism evidence="2 3">
    <name type="scientific">Natronincola peptidivorans</name>
    <dbReference type="NCBI Taxonomy" id="426128"/>
    <lineage>
        <taxon>Bacteria</taxon>
        <taxon>Bacillati</taxon>
        <taxon>Bacillota</taxon>
        <taxon>Clostridia</taxon>
        <taxon>Peptostreptococcales</taxon>
        <taxon>Natronincolaceae</taxon>
        <taxon>Natronincola</taxon>
    </lineage>
</organism>
<feature type="transmembrane region" description="Helical" evidence="1">
    <location>
        <begin position="115"/>
        <end position="133"/>
    </location>
</feature>
<feature type="transmembrane region" description="Helical" evidence="1">
    <location>
        <begin position="148"/>
        <end position="169"/>
    </location>
</feature>
<dbReference type="Gene3D" id="2.40.128.180">
    <property type="match status" value="1"/>
</dbReference>
<dbReference type="InterPro" id="IPR038513">
    <property type="entry name" value="FAIM1_dom_sf"/>
</dbReference>
<gene>
    <name evidence="2" type="ORF">SAMN05660297_02416</name>
</gene>
<dbReference type="AlphaFoldDB" id="A0A1I0EHJ2"/>
<protein>
    <submittedName>
        <fullName evidence="2">Fas apoptotic inhibitory molecule (FAIM1)</fullName>
    </submittedName>
</protein>
<keyword evidence="1" id="KW-1133">Transmembrane helix</keyword>
<keyword evidence="1" id="KW-0812">Transmembrane</keyword>
<keyword evidence="1" id="KW-0472">Membrane</keyword>
<name>A0A1I0EHJ2_9FIRM</name>